<dbReference type="PROSITE" id="PS51186">
    <property type="entry name" value="GNAT"/>
    <property type="match status" value="1"/>
</dbReference>
<dbReference type="GO" id="GO:0006083">
    <property type="term" value="P:acetate metabolic process"/>
    <property type="evidence" value="ECO:0007669"/>
    <property type="project" value="InterPro"/>
</dbReference>
<evidence type="ECO:0000256" key="2">
    <source>
        <dbReference type="ARBA" id="ARBA00022679"/>
    </source>
</evidence>
<dbReference type="SUPFAM" id="SSF100950">
    <property type="entry name" value="NagB/RpiA/CoA transferase-like"/>
    <property type="match status" value="2"/>
</dbReference>
<dbReference type="KEGG" id="geo:Geob_2195"/>
<dbReference type="InterPro" id="IPR000182">
    <property type="entry name" value="GNAT_dom"/>
</dbReference>
<keyword evidence="2 4" id="KW-0808">Transferase</keyword>
<dbReference type="EMBL" id="CP001390">
    <property type="protein sequence ID" value="ACM20549.1"/>
    <property type="molecule type" value="Genomic_DNA"/>
</dbReference>
<protein>
    <submittedName>
        <fullName evidence="4">Acyl-CoA--carboxylate coenzyme A transferase and N-acetyltransferase, GNAT family</fullName>
    </submittedName>
</protein>
<organism evidence="4 5">
    <name type="scientific">Geotalea daltonii (strain DSM 22248 / JCM 15807 / FRC-32)</name>
    <name type="common">Geobacter daltonii</name>
    <dbReference type="NCBI Taxonomy" id="316067"/>
    <lineage>
        <taxon>Bacteria</taxon>
        <taxon>Pseudomonadati</taxon>
        <taxon>Thermodesulfobacteriota</taxon>
        <taxon>Desulfuromonadia</taxon>
        <taxon>Geobacterales</taxon>
        <taxon>Geobacteraceae</taxon>
        <taxon>Geotalea</taxon>
    </lineage>
</organism>
<dbReference type="HOGENOM" id="CLU_030703_1_0_7"/>
<dbReference type="SUPFAM" id="SSF55729">
    <property type="entry name" value="Acyl-CoA N-acyltransferases (Nat)"/>
    <property type="match status" value="1"/>
</dbReference>
<evidence type="ECO:0000259" key="3">
    <source>
        <dbReference type="PROSITE" id="PS51186"/>
    </source>
</evidence>
<dbReference type="GO" id="GO:0016747">
    <property type="term" value="F:acyltransferase activity, transferring groups other than amino-acyl groups"/>
    <property type="evidence" value="ECO:0007669"/>
    <property type="project" value="InterPro"/>
</dbReference>
<dbReference type="PANTHER" id="PTHR21432:SF20">
    <property type="entry name" value="ACETYL-COA HYDROLASE"/>
    <property type="match status" value="1"/>
</dbReference>
<sequence length="612" mass="68329">MEEITGSSWTRFIKNGYRIFLGSGASCPHTLIEQFLESARYFMDLELVYLLTIGETPWTDPKYEHNLRVNTFFLDQGTRDAVRTGRADYTPCFLSEIPALFTEDVLPVDVALIQVTPPDAQGYCSLGVAVDIVLAAAKSAKYIIAQINDQMPRTFGQCYLHQDEIAAFLRVSQPLPQVPAFEMDDVTLQIGKYVSLLIEDGCTLQAGIGKIPDAVLRRLTGYNDLGVHTEMFSDGLLNLYKNGNITNRFKGLHEGKTVASFCFGSQKVYDFVDNNPHVEFHGTAYVNNPSVIARNRKMISITSATQVDLTGQIVSDSVAGQFYSGLGGQVDFIRGAGMSPGGRPIIALPSTAKNGTISRIVSVASPGAGVGATRGDVHYVVTEYGIATLRGRSIRERVMELIQIAHPKFRDQLLDDMLKSYKVPAYQRDTPSPVKELGDTEVIRLDGKGEDYFLRPLRPSDQRRLQTFFYSHDKATLFQRYRNEPKKMGTAKAYRLVNTDLSRDMALCIVERQGPREVILAVGRYYVLEGGEEAEAAFVVHESMRDKGFASLLLEKLIHIARMRRLKVLVGNVRADNPSMRRVFEKFHFTAAPAEEPSELRYLLNLEDHAEP</sequence>
<dbReference type="InterPro" id="IPR003702">
    <property type="entry name" value="ActCoA_hydro_N"/>
</dbReference>
<name>B9M9H7_GEODF</name>
<dbReference type="eggNOG" id="COG1670">
    <property type="taxonomic scope" value="Bacteria"/>
</dbReference>
<dbReference type="Gene3D" id="3.40.1080.10">
    <property type="entry name" value="Glutaconate Coenzyme A-transferase"/>
    <property type="match status" value="1"/>
</dbReference>
<proteinExistence type="inferred from homology"/>
<dbReference type="Pfam" id="PF13336">
    <property type="entry name" value="AcetylCoA_hyd_C"/>
    <property type="match status" value="1"/>
</dbReference>
<evidence type="ECO:0000256" key="1">
    <source>
        <dbReference type="ARBA" id="ARBA00009632"/>
    </source>
</evidence>
<dbReference type="OrthoDB" id="9801795at2"/>
<keyword evidence="5" id="KW-1185">Reference proteome</keyword>
<gene>
    <name evidence="4" type="ordered locus">Geob_2195</name>
</gene>
<dbReference type="Gene3D" id="3.40.1080.20">
    <property type="entry name" value="Acetyl-CoA hydrolase/transferase C-terminal domain"/>
    <property type="match status" value="1"/>
</dbReference>
<reference evidence="4 5" key="1">
    <citation type="submission" date="2009-01" db="EMBL/GenBank/DDBJ databases">
        <title>Complete sequence of Geobacter sp. FRC-32.</title>
        <authorList>
            <consortium name="US DOE Joint Genome Institute"/>
            <person name="Lucas S."/>
            <person name="Copeland A."/>
            <person name="Lapidus A."/>
            <person name="Glavina del Rio T."/>
            <person name="Dalin E."/>
            <person name="Tice H."/>
            <person name="Bruce D."/>
            <person name="Goodwin L."/>
            <person name="Pitluck S."/>
            <person name="Saunders E."/>
            <person name="Brettin T."/>
            <person name="Detter J.C."/>
            <person name="Han C."/>
            <person name="Larimer F."/>
            <person name="Land M."/>
            <person name="Hauser L."/>
            <person name="Kyrpides N."/>
            <person name="Ovchinnikova G."/>
            <person name="Kostka J."/>
            <person name="Richardson P."/>
        </authorList>
    </citation>
    <scope>NUCLEOTIDE SEQUENCE [LARGE SCALE GENOMIC DNA]</scope>
    <source>
        <strain evidence="5">DSM 22248 / JCM 15807 / FRC-32</strain>
    </source>
</reference>
<dbReference type="AlphaFoldDB" id="B9M9H7"/>
<dbReference type="Gene3D" id="3.40.630.30">
    <property type="match status" value="1"/>
</dbReference>
<dbReference type="Gene3D" id="3.30.750.70">
    <property type="entry name" value="4-hydroxybutyrate coenzyme like domains"/>
    <property type="match status" value="1"/>
</dbReference>
<dbReference type="InterPro" id="IPR026888">
    <property type="entry name" value="AcetylCoA_hyd_C"/>
</dbReference>
<dbReference type="PANTHER" id="PTHR21432">
    <property type="entry name" value="ACETYL-COA HYDROLASE-RELATED"/>
    <property type="match status" value="1"/>
</dbReference>
<evidence type="ECO:0000313" key="4">
    <source>
        <dbReference type="EMBL" id="ACM20549.1"/>
    </source>
</evidence>
<accession>B9M9H7</accession>
<dbReference type="InterPro" id="IPR016181">
    <property type="entry name" value="Acyl_CoA_acyltransferase"/>
</dbReference>
<dbReference type="InterPro" id="IPR037171">
    <property type="entry name" value="NagB/RpiA_transferase-like"/>
</dbReference>
<comment type="similarity">
    <text evidence="1">Belongs to the acetyl-CoA hydrolase/transferase family.</text>
</comment>
<dbReference type="Pfam" id="PF02550">
    <property type="entry name" value="AcetylCoA_hydro"/>
    <property type="match status" value="1"/>
</dbReference>
<dbReference type="GO" id="GO:0008775">
    <property type="term" value="F:acetate CoA-transferase activity"/>
    <property type="evidence" value="ECO:0007669"/>
    <property type="project" value="InterPro"/>
</dbReference>
<evidence type="ECO:0000313" key="5">
    <source>
        <dbReference type="Proteomes" id="UP000007721"/>
    </source>
</evidence>
<dbReference type="RefSeq" id="WP_012647278.1">
    <property type="nucleotide sequence ID" value="NC_011979.1"/>
</dbReference>
<dbReference type="Proteomes" id="UP000007721">
    <property type="component" value="Chromosome"/>
</dbReference>
<feature type="domain" description="N-acetyltransferase" evidence="3">
    <location>
        <begin position="452"/>
        <end position="607"/>
    </location>
</feature>
<dbReference type="InterPro" id="IPR038460">
    <property type="entry name" value="AcetylCoA_hyd_C_sf"/>
</dbReference>
<dbReference type="Pfam" id="PF13302">
    <property type="entry name" value="Acetyltransf_3"/>
    <property type="match status" value="1"/>
</dbReference>
<dbReference type="InterPro" id="IPR046433">
    <property type="entry name" value="ActCoA_hydro"/>
</dbReference>
<dbReference type="eggNOG" id="COG0427">
    <property type="taxonomic scope" value="Bacteria"/>
</dbReference>
<dbReference type="STRING" id="316067.Geob_2195"/>